<dbReference type="EMBL" id="MEZZ01000038">
    <property type="protein sequence ID" value="OGD68203.1"/>
    <property type="molecule type" value="Genomic_DNA"/>
</dbReference>
<evidence type="ECO:0000313" key="2">
    <source>
        <dbReference type="Proteomes" id="UP000186670"/>
    </source>
</evidence>
<sequence>MERYQYARAVEKMMEAIPKEIGERKFHSEKHAYACSAEEKYAHCKYLLNNVLSLFDIGKKEKASRHLAFAQALLWTQSKFSIKELMEANMPDEAEFSEYK</sequence>
<reference evidence="1 2" key="1">
    <citation type="journal article" date="2016" name="Nat. Commun.">
        <title>Thousands of microbial genomes shed light on interconnected biogeochemical processes in an aquifer system.</title>
        <authorList>
            <person name="Anantharaman K."/>
            <person name="Brown C.T."/>
            <person name="Hug L.A."/>
            <person name="Sharon I."/>
            <person name="Castelle C.J."/>
            <person name="Probst A.J."/>
            <person name="Thomas B.C."/>
            <person name="Singh A."/>
            <person name="Wilkins M.J."/>
            <person name="Karaoz U."/>
            <person name="Brodie E.L."/>
            <person name="Williams K.H."/>
            <person name="Hubbard S.S."/>
            <person name="Banfield J.F."/>
        </authorList>
    </citation>
    <scope>NUCLEOTIDE SEQUENCE [LARGE SCALE GENOMIC DNA]</scope>
</reference>
<gene>
    <name evidence="1" type="ORF">A2811_01405</name>
</gene>
<proteinExistence type="predicted"/>
<accession>A0A1F5ELF9</accession>
<protein>
    <submittedName>
        <fullName evidence="1">Uncharacterized protein</fullName>
    </submittedName>
</protein>
<evidence type="ECO:0000313" key="1">
    <source>
        <dbReference type="EMBL" id="OGD68203.1"/>
    </source>
</evidence>
<name>A0A1F5ELF9_9BACT</name>
<dbReference type="AlphaFoldDB" id="A0A1F5ELF9"/>
<dbReference type="Proteomes" id="UP000186670">
    <property type="component" value="Unassembled WGS sequence"/>
</dbReference>
<organism evidence="1 2">
    <name type="scientific">Candidatus Campbellbacteria bacterium RIFCSPHIGHO2_01_FULL_34_10</name>
    <dbReference type="NCBI Taxonomy" id="1797577"/>
    <lineage>
        <taxon>Bacteria</taxon>
        <taxon>Candidatus Campbelliibacteriota</taxon>
    </lineage>
</organism>
<comment type="caution">
    <text evidence="1">The sequence shown here is derived from an EMBL/GenBank/DDBJ whole genome shotgun (WGS) entry which is preliminary data.</text>
</comment>